<dbReference type="PANTHER" id="PTHR30204:SF96">
    <property type="entry name" value="CHROMOSOME-ANCHORING PROTEIN RACA"/>
    <property type="match status" value="1"/>
</dbReference>
<organism evidence="3 4">
    <name type="scientific">Halalkalibacter hemicellulosilyticusJCM 9152</name>
    <dbReference type="NCBI Taxonomy" id="1236971"/>
    <lineage>
        <taxon>Bacteria</taxon>
        <taxon>Bacillati</taxon>
        <taxon>Bacillota</taxon>
        <taxon>Bacilli</taxon>
        <taxon>Bacillales</taxon>
        <taxon>Bacillaceae</taxon>
        <taxon>Halalkalibacter</taxon>
    </lineage>
</organism>
<dbReference type="PRINTS" id="PR00040">
    <property type="entry name" value="HTHMERR"/>
</dbReference>
<dbReference type="InterPro" id="IPR009061">
    <property type="entry name" value="DNA-bd_dom_put_sf"/>
</dbReference>
<dbReference type="PANTHER" id="PTHR30204">
    <property type="entry name" value="REDOX-CYCLING DRUG-SENSING TRANSCRIPTIONAL ACTIVATOR SOXR"/>
    <property type="match status" value="1"/>
</dbReference>
<keyword evidence="1" id="KW-0238">DNA-binding</keyword>
<protein>
    <recommendedName>
        <fullName evidence="2">HTH merR-type domain-containing protein</fullName>
    </recommendedName>
</protein>
<dbReference type="SUPFAM" id="SSF46955">
    <property type="entry name" value="Putative DNA-binding domain"/>
    <property type="match status" value="1"/>
</dbReference>
<dbReference type="GO" id="GO:0003700">
    <property type="term" value="F:DNA-binding transcription factor activity"/>
    <property type="evidence" value="ECO:0007669"/>
    <property type="project" value="InterPro"/>
</dbReference>
<dbReference type="GO" id="GO:0003677">
    <property type="term" value="F:DNA binding"/>
    <property type="evidence" value="ECO:0007669"/>
    <property type="project" value="UniProtKB-KW"/>
</dbReference>
<sequence>MMMNEEQAFTISEFGRRARITVRTLRFYEELGLLVPTQQNRSGHRLYGMGELTRLQQIQSLKFLGYSLQDIKNILSDETISTLEKSLPLQHKLLVEKRDELNRAIEAVERVQSFIKADKPITPTVLTSLLYQIEHEDDQNEWIKENFSDDVADWYFSLSKEQRKQMDVEMLDILASIKRLIKDGIPPQSQEAFDVLIKLTDVATKHVEDKEELALQLEQMEELTDSDMIDFQFPSFWTKEEEAYLMEIGKAMEAMYREGN</sequence>
<dbReference type="Gene3D" id="1.10.1660.10">
    <property type="match status" value="1"/>
</dbReference>
<dbReference type="RefSeq" id="WP_235715620.1">
    <property type="nucleotide sequence ID" value="NZ_BAUU01000005.1"/>
</dbReference>
<dbReference type="CDD" id="cd01106">
    <property type="entry name" value="HTH_TipAL-Mta"/>
    <property type="match status" value="1"/>
</dbReference>
<evidence type="ECO:0000313" key="4">
    <source>
        <dbReference type="Proteomes" id="UP000018895"/>
    </source>
</evidence>
<dbReference type="Proteomes" id="UP000018895">
    <property type="component" value="Unassembled WGS sequence"/>
</dbReference>
<dbReference type="Pfam" id="PF13411">
    <property type="entry name" value="MerR_1"/>
    <property type="match status" value="1"/>
</dbReference>
<feature type="domain" description="HTH merR-type" evidence="2">
    <location>
        <begin position="8"/>
        <end position="77"/>
    </location>
</feature>
<dbReference type="AlphaFoldDB" id="W4QDZ9"/>
<evidence type="ECO:0000256" key="1">
    <source>
        <dbReference type="ARBA" id="ARBA00023125"/>
    </source>
</evidence>
<evidence type="ECO:0000313" key="3">
    <source>
        <dbReference type="EMBL" id="GAE29579.1"/>
    </source>
</evidence>
<name>W4QDZ9_9BACI</name>
<keyword evidence="4" id="KW-1185">Reference proteome</keyword>
<reference evidence="3" key="1">
    <citation type="journal article" date="2014" name="Genome Announc.">
        <title>Draft Genome Sequences of Three Alkaliphilic Bacillus Strains, Bacillus wakoensis JCM 9140T, Bacillus akibai JCM 9157T, and Bacillus hemicellulosilyticus JCM 9152T.</title>
        <authorList>
            <person name="Yuki M."/>
            <person name="Oshima K."/>
            <person name="Suda W."/>
            <person name="Oshida Y."/>
            <person name="Kitamura K."/>
            <person name="Iida T."/>
            <person name="Hattori M."/>
            <person name="Ohkuma M."/>
        </authorList>
    </citation>
    <scope>NUCLEOTIDE SEQUENCE [LARGE SCALE GENOMIC DNA]</scope>
    <source>
        <strain evidence="3">JCM 9152</strain>
    </source>
</reference>
<evidence type="ECO:0000259" key="2">
    <source>
        <dbReference type="PROSITE" id="PS50937"/>
    </source>
</evidence>
<dbReference type="PROSITE" id="PS50937">
    <property type="entry name" value="HTH_MERR_2"/>
    <property type="match status" value="1"/>
</dbReference>
<gene>
    <name evidence="3" type="ORF">JCM9152_943</name>
</gene>
<dbReference type="SMART" id="SM00422">
    <property type="entry name" value="HTH_MERR"/>
    <property type="match status" value="1"/>
</dbReference>
<proteinExistence type="predicted"/>
<dbReference type="STRING" id="1236971.JCM9152_943"/>
<accession>W4QDZ9</accession>
<dbReference type="EMBL" id="BAUU01000005">
    <property type="protein sequence ID" value="GAE29579.1"/>
    <property type="molecule type" value="Genomic_DNA"/>
</dbReference>
<dbReference type="InterPro" id="IPR047057">
    <property type="entry name" value="MerR_fam"/>
</dbReference>
<dbReference type="InterPro" id="IPR000551">
    <property type="entry name" value="MerR-type_HTH_dom"/>
</dbReference>
<comment type="caution">
    <text evidence="3">The sequence shown here is derived from an EMBL/GenBank/DDBJ whole genome shotgun (WGS) entry which is preliminary data.</text>
</comment>